<dbReference type="PANTHER" id="PTHR18968:SF166">
    <property type="entry name" value="2-HYDROXYACYL-COA LYASE 2"/>
    <property type="match status" value="1"/>
</dbReference>
<dbReference type="GO" id="GO:0003984">
    <property type="term" value="F:acetolactate synthase activity"/>
    <property type="evidence" value="ECO:0007669"/>
    <property type="project" value="TreeGrafter"/>
</dbReference>
<evidence type="ECO:0000259" key="8">
    <source>
        <dbReference type="Pfam" id="PF02775"/>
    </source>
</evidence>
<name>A0A381P5Q7_9ZZZZ</name>
<dbReference type="Pfam" id="PF02775">
    <property type="entry name" value="TPP_enzyme_C"/>
    <property type="match status" value="1"/>
</dbReference>
<dbReference type="InterPro" id="IPR012000">
    <property type="entry name" value="Thiamin_PyroP_enz_cen_dom"/>
</dbReference>
<dbReference type="GO" id="GO:0000287">
    <property type="term" value="F:magnesium ion binding"/>
    <property type="evidence" value="ECO:0007669"/>
    <property type="project" value="InterPro"/>
</dbReference>
<dbReference type="FunFam" id="3.40.50.970:FF:000007">
    <property type="entry name" value="Acetolactate synthase"/>
    <property type="match status" value="1"/>
</dbReference>
<evidence type="ECO:0000259" key="9">
    <source>
        <dbReference type="Pfam" id="PF02776"/>
    </source>
</evidence>
<comment type="similarity">
    <text evidence="3 6">Belongs to the TPP enzyme family.</text>
</comment>
<evidence type="ECO:0000259" key="7">
    <source>
        <dbReference type="Pfam" id="PF00205"/>
    </source>
</evidence>
<dbReference type="InterPro" id="IPR029035">
    <property type="entry name" value="DHS-like_NAD/FAD-binding_dom"/>
</dbReference>
<evidence type="ECO:0000256" key="1">
    <source>
        <dbReference type="ARBA" id="ARBA00001946"/>
    </source>
</evidence>
<dbReference type="Pfam" id="PF00205">
    <property type="entry name" value="TPP_enzyme_M"/>
    <property type="match status" value="1"/>
</dbReference>
<dbReference type="EMBL" id="UINC01000859">
    <property type="protein sequence ID" value="SUZ62285.1"/>
    <property type="molecule type" value="Genomic_DNA"/>
</dbReference>
<reference evidence="10" key="1">
    <citation type="submission" date="2018-05" db="EMBL/GenBank/DDBJ databases">
        <authorList>
            <person name="Lanie J.A."/>
            <person name="Ng W.-L."/>
            <person name="Kazmierczak K.M."/>
            <person name="Andrzejewski T.M."/>
            <person name="Davidsen T.M."/>
            <person name="Wayne K.J."/>
            <person name="Tettelin H."/>
            <person name="Glass J.I."/>
            <person name="Rusch D."/>
            <person name="Podicherti R."/>
            <person name="Tsui H.-C.T."/>
            <person name="Winkler M.E."/>
        </authorList>
    </citation>
    <scope>NUCLEOTIDE SEQUENCE</scope>
</reference>
<proteinExistence type="inferred from homology"/>
<dbReference type="GO" id="GO:0005948">
    <property type="term" value="C:acetolactate synthase complex"/>
    <property type="evidence" value="ECO:0007669"/>
    <property type="project" value="TreeGrafter"/>
</dbReference>
<dbReference type="CDD" id="cd02004">
    <property type="entry name" value="TPP_BZL_OCoD_HPCL"/>
    <property type="match status" value="1"/>
</dbReference>
<dbReference type="GO" id="GO:0050660">
    <property type="term" value="F:flavin adenine dinucleotide binding"/>
    <property type="evidence" value="ECO:0007669"/>
    <property type="project" value="TreeGrafter"/>
</dbReference>
<dbReference type="Pfam" id="PF02776">
    <property type="entry name" value="TPP_enzyme_N"/>
    <property type="match status" value="1"/>
</dbReference>
<evidence type="ECO:0000256" key="6">
    <source>
        <dbReference type="RuleBase" id="RU362132"/>
    </source>
</evidence>
<gene>
    <name evidence="10" type="ORF">METZ01_LOCUS15139</name>
</gene>
<evidence type="ECO:0000256" key="4">
    <source>
        <dbReference type="ARBA" id="ARBA00022723"/>
    </source>
</evidence>
<dbReference type="AlphaFoldDB" id="A0A381P5Q7"/>
<feature type="domain" description="Thiamine pyrophosphate enzyme central" evidence="7">
    <location>
        <begin position="192"/>
        <end position="316"/>
    </location>
</feature>
<protein>
    <recommendedName>
        <fullName evidence="11">Acetolactate synthase</fullName>
    </recommendedName>
</protein>
<dbReference type="PANTHER" id="PTHR18968">
    <property type="entry name" value="THIAMINE PYROPHOSPHATE ENZYMES"/>
    <property type="match status" value="1"/>
</dbReference>
<dbReference type="GO" id="GO:0030976">
    <property type="term" value="F:thiamine pyrophosphate binding"/>
    <property type="evidence" value="ECO:0007669"/>
    <property type="project" value="InterPro"/>
</dbReference>
<comment type="cofactor">
    <cofactor evidence="2">
        <name>thiamine diphosphate</name>
        <dbReference type="ChEBI" id="CHEBI:58937"/>
    </cofactor>
</comment>
<evidence type="ECO:0008006" key="11">
    <source>
        <dbReference type="Google" id="ProtNLM"/>
    </source>
</evidence>
<dbReference type="CDD" id="cd07035">
    <property type="entry name" value="TPP_PYR_POX_like"/>
    <property type="match status" value="1"/>
</dbReference>
<sequence>MTHGGRLVARSLREAGVGAIFTLTGGHVMPILDGALDEGIPVIDVRHEQAAVHAADAYSRLNPGRLGCAVLTAGPGVTDGVTGIANAWRANSPLLVIGGQGPFANLGRGSLQEMDHVGMIRPISKWADACYQTDRIPEYVEVAVRHAVAGVPGPAFLEIPMDVLMGPVSLDDVVIPPITATPPVVHPDPADVATAVETLATAQRPVMMAGTGVKWSRGGPALQRFAEETALPTFVNGMGRGQMPHGSPQLFNRVRREALRECDVFLLAGSPLDFRLRFGGAVSDGARIVQLDIDATLIGQNRPADVAVVGNLGVVFDRMLDEIGASNATVDFSDWTAELRAREDQLETQFEAQLCSDESPVDPLRFAAEIRDFVDEDTILIGDGGDIVAQASKVIPVRAPNGWMDPGPLGTLGVGMPFALAAQHSFPDRKVLIIYGDGAFGLNGFEYDTAVRFGLPIVGIVGNDAAWGQMLRPQVGLYGADRKVAVDLAETRYDRVVEALGGHGEFCQRPEEIRPALERAFASGLPALVNVMIRKDEGAPKGSTYV</sequence>
<dbReference type="GO" id="GO:0009099">
    <property type="term" value="P:L-valine biosynthetic process"/>
    <property type="evidence" value="ECO:0007669"/>
    <property type="project" value="TreeGrafter"/>
</dbReference>
<dbReference type="InterPro" id="IPR045229">
    <property type="entry name" value="TPP_enz"/>
</dbReference>
<dbReference type="InterPro" id="IPR011766">
    <property type="entry name" value="TPP_enzyme_TPP-bd"/>
</dbReference>
<dbReference type="Gene3D" id="3.40.50.1220">
    <property type="entry name" value="TPP-binding domain"/>
    <property type="match status" value="1"/>
</dbReference>
<dbReference type="SUPFAM" id="SSF52467">
    <property type="entry name" value="DHS-like NAD/FAD-binding domain"/>
    <property type="match status" value="1"/>
</dbReference>
<dbReference type="InterPro" id="IPR029061">
    <property type="entry name" value="THDP-binding"/>
</dbReference>
<organism evidence="10">
    <name type="scientific">marine metagenome</name>
    <dbReference type="NCBI Taxonomy" id="408172"/>
    <lineage>
        <taxon>unclassified sequences</taxon>
        <taxon>metagenomes</taxon>
        <taxon>ecological metagenomes</taxon>
    </lineage>
</organism>
<evidence type="ECO:0000256" key="3">
    <source>
        <dbReference type="ARBA" id="ARBA00007812"/>
    </source>
</evidence>
<feature type="domain" description="Thiamine pyrophosphate enzyme N-terminal TPP-binding" evidence="9">
    <location>
        <begin position="3"/>
        <end position="119"/>
    </location>
</feature>
<evidence type="ECO:0000313" key="10">
    <source>
        <dbReference type="EMBL" id="SUZ62285.1"/>
    </source>
</evidence>
<feature type="domain" description="Thiamine pyrophosphate enzyme TPP-binding" evidence="8">
    <location>
        <begin position="383"/>
        <end position="531"/>
    </location>
</feature>
<dbReference type="InterPro" id="IPR012001">
    <property type="entry name" value="Thiamin_PyroP_enz_TPP-bd_dom"/>
</dbReference>
<dbReference type="PROSITE" id="PS00187">
    <property type="entry name" value="TPP_ENZYMES"/>
    <property type="match status" value="1"/>
</dbReference>
<keyword evidence="5 6" id="KW-0786">Thiamine pyrophosphate</keyword>
<dbReference type="GO" id="GO:0009097">
    <property type="term" value="P:isoleucine biosynthetic process"/>
    <property type="evidence" value="ECO:0007669"/>
    <property type="project" value="TreeGrafter"/>
</dbReference>
<evidence type="ECO:0000256" key="5">
    <source>
        <dbReference type="ARBA" id="ARBA00023052"/>
    </source>
</evidence>
<dbReference type="SUPFAM" id="SSF52518">
    <property type="entry name" value="Thiamin diphosphate-binding fold (THDP-binding)"/>
    <property type="match status" value="2"/>
</dbReference>
<accession>A0A381P5Q7</accession>
<dbReference type="Gene3D" id="3.40.50.970">
    <property type="match status" value="2"/>
</dbReference>
<comment type="cofactor">
    <cofactor evidence="1">
        <name>Mg(2+)</name>
        <dbReference type="ChEBI" id="CHEBI:18420"/>
    </cofactor>
</comment>
<evidence type="ECO:0000256" key="2">
    <source>
        <dbReference type="ARBA" id="ARBA00001964"/>
    </source>
</evidence>
<keyword evidence="4" id="KW-0479">Metal-binding</keyword>
<dbReference type="InterPro" id="IPR000399">
    <property type="entry name" value="TPP-bd_CS"/>
</dbReference>